<evidence type="ECO:0000256" key="1">
    <source>
        <dbReference type="ARBA" id="ARBA00004442"/>
    </source>
</evidence>
<dbReference type="InterPro" id="IPR012944">
    <property type="entry name" value="SusD_RagB_dom"/>
</dbReference>
<dbReference type="Gene3D" id="1.25.40.390">
    <property type="match status" value="1"/>
</dbReference>
<reference evidence="8 9" key="1">
    <citation type="submission" date="2018-07" db="EMBL/GenBank/DDBJ databases">
        <title>Leeuwenhoekiella genomics.</title>
        <authorList>
            <person name="Tahon G."/>
            <person name="Willems A."/>
        </authorList>
    </citation>
    <scope>NUCLEOTIDE SEQUENCE [LARGE SCALE GENOMIC DNA]</scope>
    <source>
        <strain evidence="8 9">LMG 1345</strain>
    </source>
</reference>
<dbReference type="InterPro" id="IPR011990">
    <property type="entry name" value="TPR-like_helical_dom_sf"/>
</dbReference>
<feature type="domain" description="RagB/SusD" evidence="6">
    <location>
        <begin position="323"/>
        <end position="632"/>
    </location>
</feature>
<name>A0A4Q0PPB9_9FLAO</name>
<dbReference type="RefSeq" id="WP_073097679.1">
    <property type="nucleotide sequence ID" value="NZ_QOVL01000003.1"/>
</dbReference>
<keyword evidence="4" id="KW-0472">Membrane</keyword>
<comment type="caution">
    <text evidence="8">The sequence shown here is derived from an EMBL/GenBank/DDBJ whole genome shotgun (WGS) entry which is preliminary data.</text>
</comment>
<evidence type="ECO:0000256" key="3">
    <source>
        <dbReference type="ARBA" id="ARBA00022729"/>
    </source>
</evidence>
<dbReference type="Proteomes" id="UP000290608">
    <property type="component" value="Unassembled WGS sequence"/>
</dbReference>
<organism evidence="8 9">
    <name type="scientific">Leeuwenhoekiella marinoflava</name>
    <dbReference type="NCBI Taxonomy" id="988"/>
    <lineage>
        <taxon>Bacteria</taxon>
        <taxon>Pseudomonadati</taxon>
        <taxon>Bacteroidota</taxon>
        <taxon>Flavobacteriia</taxon>
        <taxon>Flavobacteriales</taxon>
        <taxon>Flavobacteriaceae</taxon>
        <taxon>Leeuwenhoekiella</taxon>
    </lineage>
</organism>
<evidence type="ECO:0000256" key="4">
    <source>
        <dbReference type="ARBA" id="ARBA00023136"/>
    </source>
</evidence>
<evidence type="ECO:0000259" key="6">
    <source>
        <dbReference type="Pfam" id="PF07980"/>
    </source>
</evidence>
<evidence type="ECO:0000256" key="2">
    <source>
        <dbReference type="ARBA" id="ARBA00006275"/>
    </source>
</evidence>
<protein>
    <submittedName>
        <fullName evidence="8">Putative outer membrane starch-binding protein</fullName>
    </submittedName>
</protein>
<dbReference type="Pfam" id="PF14322">
    <property type="entry name" value="SusD-like_3"/>
    <property type="match status" value="1"/>
</dbReference>
<dbReference type="PROSITE" id="PS51257">
    <property type="entry name" value="PROKAR_LIPOPROTEIN"/>
    <property type="match status" value="1"/>
</dbReference>
<gene>
    <name evidence="8" type="ORF">DSL99_699</name>
</gene>
<dbReference type="InterPro" id="IPR033985">
    <property type="entry name" value="SusD-like_N"/>
</dbReference>
<dbReference type="STRING" id="1122159.SAMN02745246_00976"/>
<dbReference type="Pfam" id="PF07980">
    <property type="entry name" value="SusD_RagB"/>
    <property type="match status" value="1"/>
</dbReference>
<keyword evidence="3" id="KW-0732">Signal</keyword>
<proteinExistence type="inferred from homology"/>
<evidence type="ECO:0000259" key="7">
    <source>
        <dbReference type="Pfam" id="PF14322"/>
    </source>
</evidence>
<sequence length="632" mass="71579">MKNCIRIILGYSLVMVSLVLLSSCEDYLDKEPETIVGPEEAFKNFANFQGFTEELYMCIPDFSNAYWTNSFNWGDDEITSADMNYHIVNKFDDGDFWGWQREYDGWGASWLDRGDAASRNNDRFTKDIWNNMWYGIRKANLGLENMDLLTDATTEEKNFIRGQLLFFRGWFHFQLIQYFGGLPYINSVLPSDGALREPRLSYRECADLAAADLRGAADLLPVNWDGTQPGSRTQGKNDLRINKIMALGYLGKNYLWAASPLMNFESTGARTYDAEYSKMAASAFGELLTLVENGGTPYSLLAFEDYSDNFYTIGQGWRIPGGTEAIFRGPYFGANGSNYGTTKQYQPAVLQDASNFMPTANYVNYYGMANGLPITDITKPDPVSGYDPQYPWKDRDPRFYHDIIYDGVQVVQGSMPDDVEANRYANLFTGGSYRDVSTGSRTGFLNYKFIPITANRYDDGFNYGNNLNLHLPWMRLSDVYLMYAEAAAQGYGSPNGKSGNFSRTAIEAVNVVRERAGVGPVSITGGDDVASGLGGFMSELRRERAVELAFEGHRFNDLRRWMLLISKPYTVKTSLEFDRAGDFSTEDPTLNRVLNIREEIILERNYSSKHYWLPLKTADVSLYEEFSQNPGW</sequence>
<keyword evidence="5" id="KW-0998">Cell outer membrane</keyword>
<comment type="subcellular location">
    <subcellularLocation>
        <location evidence="1">Cell outer membrane</location>
    </subcellularLocation>
</comment>
<evidence type="ECO:0000313" key="9">
    <source>
        <dbReference type="Proteomes" id="UP000290608"/>
    </source>
</evidence>
<evidence type="ECO:0000313" key="8">
    <source>
        <dbReference type="EMBL" id="RXG32377.1"/>
    </source>
</evidence>
<dbReference type="EMBL" id="QOVL01000003">
    <property type="protein sequence ID" value="RXG32377.1"/>
    <property type="molecule type" value="Genomic_DNA"/>
</dbReference>
<dbReference type="AlphaFoldDB" id="A0A4Q0PPB9"/>
<feature type="domain" description="SusD-like N-terminal" evidence="7">
    <location>
        <begin position="117"/>
        <end position="226"/>
    </location>
</feature>
<evidence type="ECO:0000256" key="5">
    <source>
        <dbReference type="ARBA" id="ARBA00023237"/>
    </source>
</evidence>
<dbReference type="GO" id="GO:0009279">
    <property type="term" value="C:cell outer membrane"/>
    <property type="evidence" value="ECO:0007669"/>
    <property type="project" value="UniProtKB-SubCell"/>
</dbReference>
<dbReference type="SUPFAM" id="SSF48452">
    <property type="entry name" value="TPR-like"/>
    <property type="match status" value="1"/>
</dbReference>
<comment type="similarity">
    <text evidence="2">Belongs to the SusD family.</text>
</comment>
<accession>A0A4Q0PPB9</accession>